<dbReference type="InterPro" id="IPR005119">
    <property type="entry name" value="LysR_subst-bd"/>
</dbReference>
<dbReference type="PROSITE" id="PS50931">
    <property type="entry name" value="HTH_LYSR"/>
    <property type="match status" value="1"/>
</dbReference>
<evidence type="ECO:0000256" key="2">
    <source>
        <dbReference type="ARBA" id="ARBA00023015"/>
    </source>
</evidence>
<dbReference type="Gene3D" id="3.40.190.10">
    <property type="entry name" value="Periplasmic binding protein-like II"/>
    <property type="match status" value="2"/>
</dbReference>
<dbReference type="PANTHER" id="PTHR30126:SF40">
    <property type="entry name" value="HTH-TYPE TRANSCRIPTIONAL REGULATOR GLTR"/>
    <property type="match status" value="1"/>
</dbReference>
<evidence type="ECO:0000313" key="6">
    <source>
        <dbReference type="EMBL" id="MCU6797841.1"/>
    </source>
</evidence>
<name>A0ABT2UUQ0_9BACL</name>
<dbReference type="Pfam" id="PF03466">
    <property type="entry name" value="LysR_substrate"/>
    <property type="match status" value="1"/>
</dbReference>
<evidence type="ECO:0000313" key="7">
    <source>
        <dbReference type="Proteomes" id="UP001652445"/>
    </source>
</evidence>
<protein>
    <submittedName>
        <fullName evidence="6">LysR family transcriptional regulator</fullName>
    </submittedName>
</protein>
<dbReference type="Proteomes" id="UP001652445">
    <property type="component" value="Unassembled WGS sequence"/>
</dbReference>
<dbReference type="EMBL" id="JAOQIO010000124">
    <property type="protein sequence ID" value="MCU6797841.1"/>
    <property type="molecule type" value="Genomic_DNA"/>
</dbReference>
<dbReference type="Gene3D" id="1.10.10.10">
    <property type="entry name" value="Winged helix-like DNA-binding domain superfamily/Winged helix DNA-binding domain"/>
    <property type="match status" value="1"/>
</dbReference>
<dbReference type="PRINTS" id="PR00039">
    <property type="entry name" value="HTHLYSR"/>
</dbReference>
<accession>A0ABT2UUQ0</accession>
<comment type="similarity">
    <text evidence="1">Belongs to the LysR transcriptional regulatory family.</text>
</comment>
<dbReference type="SUPFAM" id="SSF46785">
    <property type="entry name" value="Winged helix' DNA-binding domain"/>
    <property type="match status" value="1"/>
</dbReference>
<feature type="domain" description="HTH lysR-type" evidence="5">
    <location>
        <begin position="1"/>
        <end position="57"/>
    </location>
</feature>
<evidence type="ECO:0000256" key="1">
    <source>
        <dbReference type="ARBA" id="ARBA00009437"/>
    </source>
</evidence>
<dbReference type="PANTHER" id="PTHR30126">
    <property type="entry name" value="HTH-TYPE TRANSCRIPTIONAL REGULATOR"/>
    <property type="match status" value="1"/>
</dbReference>
<dbReference type="InterPro" id="IPR000847">
    <property type="entry name" value="LysR_HTH_N"/>
</dbReference>
<proteinExistence type="inferred from homology"/>
<organism evidence="6 7">
    <name type="scientific">Paenibacillus baimaensis</name>
    <dbReference type="NCBI Taxonomy" id="2982185"/>
    <lineage>
        <taxon>Bacteria</taxon>
        <taxon>Bacillati</taxon>
        <taxon>Bacillota</taxon>
        <taxon>Bacilli</taxon>
        <taxon>Bacillales</taxon>
        <taxon>Paenibacillaceae</taxon>
        <taxon>Paenibacillus</taxon>
    </lineage>
</organism>
<keyword evidence="2" id="KW-0805">Transcription regulation</keyword>
<evidence type="ECO:0000256" key="4">
    <source>
        <dbReference type="ARBA" id="ARBA00023163"/>
    </source>
</evidence>
<gene>
    <name evidence="6" type="ORF">OB236_37535</name>
</gene>
<evidence type="ECO:0000259" key="5">
    <source>
        <dbReference type="PROSITE" id="PS50931"/>
    </source>
</evidence>
<evidence type="ECO:0000256" key="3">
    <source>
        <dbReference type="ARBA" id="ARBA00023125"/>
    </source>
</evidence>
<reference evidence="6 7" key="1">
    <citation type="submission" date="2022-09" db="EMBL/GenBank/DDBJ databases">
        <authorList>
            <person name="Han X.L."/>
            <person name="Wang Q."/>
            <person name="Lu T."/>
        </authorList>
    </citation>
    <scope>NUCLEOTIDE SEQUENCE [LARGE SCALE GENOMIC DNA]</scope>
    <source>
        <strain evidence="6 7">WQ 127069</strain>
    </source>
</reference>
<keyword evidence="4" id="KW-0804">Transcription</keyword>
<comment type="caution">
    <text evidence="6">The sequence shown here is derived from an EMBL/GenBank/DDBJ whole genome shotgun (WGS) entry which is preliminary data.</text>
</comment>
<dbReference type="InterPro" id="IPR036390">
    <property type="entry name" value="WH_DNA-bd_sf"/>
</dbReference>
<sequence>MLEKIETFIVLADCSSFTETAKRLYCSQPTISNHIQQLEEMFKTTLFHRSGKTVQLTKQGEILLNYAKLMTELVDEASIKIKNVSQQELILSVYVSNYIAGYFFTDILKHFHVAFPKQLLEVYTHCYEDLVRCLREGRTNIAFMPIYAKDEYIHSQYDISVLFEDDFLLILPAGHPWALRKVIYCRDLQNQTILLPQSPYLQQYIAEQMEKHQVKVRFLQMSNFEMIKRAVKSQLGLAFLPYTTVAGDEKNGELEVRTVASLNLKRTNGFVVRKQAKLTPAEIAFCKDVERYFHATRSAL</sequence>
<keyword evidence="3" id="KW-0238">DNA-binding</keyword>
<dbReference type="CDD" id="cd05466">
    <property type="entry name" value="PBP2_LTTR_substrate"/>
    <property type="match status" value="1"/>
</dbReference>
<keyword evidence="7" id="KW-1185">Reference proteome</keyword>
<dbReference type="Pfam" id="PF00126">
    <property type="entry name" value="HTH_1"/>
    <property type="match status" value="1"/>
</dbReference>
<dbReference type="InterPro" id="IPR036388">
    <property type="entry name" value="WH-like_DNA-bd_sf"/>
</dbReference>
<dbReference type="SUPFAM" id="SSF53850">
    <property type="entry name" value="Periplasmic binding protein-like II"/>
    <property type="match status" value="1"/>
</dbReference>